<name>A0A1L7XG88_9HELO</name>
<dbReference type="Proteomes" id="UP000184330">
    <property type="component" value="Unassembled WGS sequence"/>
</dbReference>
<proteinExistence type="predicted"/>
<reference evidence="1 2" key="1">
    <citation type="submission" date="2016-03" db="EMBL/GenBank/DDBJ databases">
        <authorList>
            <person name="Ploux O."/>
        </authorList>
    </citation>
    <scope>NUCLEOTIDE SEQUENCE [LARGE SCALE GENOMIC DNA]</scope>
    <source>
        <strain evidence="1 2">UAMH 11012</strain>
    </source>
</reference>
<dbReference type="EMBL" id="FJOG01000025">
    <property type="protein sequence ID" value="CZR64055.1"/>
    <property type="molecule type" value="Genomic_DNA"/>
</dbReference>
<dbReference type="AlphaFoldDB" id="A0A1L7XG88"/>
<keyword evidence="2" id="KW-1185">Reference proteome</keyword>
<accession>A0A1L7XG88</accession>
<gene>
    <name evidence="1" type="ORF">PAC_13952</name>
</gene>
<organism evidence="1 2">
    <name type="scientific">Phialocephala subalpina</name>
    <dbReference type="NCBI Taxonomy" id="576137"/>
    <lineage>
        <taxon>Eukaryota</taxon>
        <taxon>Fungi</taxon>
        <taxon>Dikarya</taxon>
        <taxon>Ascomycota</taxon>
        <taxon>Pezizomycotina</taxon>
        <taxon>Leotiomycetes</taxon>
        <taxon>Helotiales</taxon>
        <taxon>Mollisiaceae</taxon>
        <taxon>Phialocephala</taxon>
        <taxon>Phialocephala fortinii species complex</taxon>
    </lineage>
</organism>
<protein>
    <submittedName>
        <fullName evidence="1">Uncharacterized protein</fullName>
    </submittedName>
</protein>
<dbReference type="OrthoDB" id="3505248at2759"/>
<evidence type="ECO:0000313" key="2">
    <source>
        <dbReference type="Proteomes" id="UP000184330"/>
    </source>
</evidence>
<sequence>MALLSRQPKGTTFVRGLCARTQVRFPGFEGSSALIMFIRKECIQDVFFLDEDGDRCILGTDIDYVEHVSEADWNIPIENDRHFFKFPQANTLEIEVQDRILQYTVSCNIFRIMRKTKYLTGRDDCHSQSINAHTGSDGRYYEIRRVYRKEIDTTCLRVCKKFYVDGLQLLYWRNAFMFGMRDIRFDRARLHKPPHELCILSPAWRNNFPQFPLYRDSWDIPRTLLFEMLEEKTNTEILDGEEGTLSISVACSDILLFLRFIYTIDTKSASLIKTLRFDGIVKLYDNDNSNLCSGCAYGLIQGLRLYVSFIRVFCTGLEKFIIVAVKDGRADPNRHVSSGPSTYEGALKTLLDKEIKSIPSLKELVVLDWPPADGDELSNKVGRIRLRGHNDGT</sequence>
<evidence type="ECO:0000313" key="1">
    <source>
        <dbReference type="EMBL" id="CZR64055.1"/>
    </source>
</evidence>